<sequence>VLAVAFSMSFPADPVLFTADHPFHYLLIDRSQHNLPLFKGRFVQGVIMVAFMSYIAPPPPTIFKVD</sequence>
<dbReference type="AlphaFoldDB" id="Q86QW0"/>
<evidence type="ECO:0000313" key="1">
    <source>
        <dbReference type="EMBL" id="AAO26397.1"/>
    </source>
</evidence>
<reference evidence="1" key="1">
    <citation type="journal article" date="2004" name="Arch. Insect Biochem. Physiol.">
        <title>Isolation, characterization, and recombinant expression of multiple serpins from the cat flea, Ctenocephalides felis.</title>
        <authorList>
            <person name="Brandt K.S."/>
            <person name="Silver G.M."/>
            <person name="Becher A.M."/>
            <person name="Gaines P.J."/>
            <person name="Maddux J.D."/>
            <person name="Jarvis E.E."/>
            <person name="Wisnewski N."/>
        </authorList>
    </citation>
    <scope>NUCLEOTIDE SEQUENCE</scope>
</reference>
<dbReference type="Gene3D" id="2.30.39.10">
    <property type="entry name" value="Alpha-1-antitrypsin, domain 1"/>
    <property type="match status" value="1"/>
</dbReference>
<dbReference type="SUPFAM" id="SSF56574">
    <property type="entry name" value="Serpins"/>
    <property type="match status" value="1"/>
</dbReference>
<protein>
    <submittedName>
        <fullName evidence="1">Serpin walk I</fullName>
    </submittedName>
</protein>
<organism evidence="1">
    <name type="scientific">Ctenocephalides felis</name>
    <name type="common">Cat flea</name>
    <dbReference type="NCBI Taxonomy" id="7515"/>
    <lineage>
        <taxon>Eukaryota</taxon>
        <taxon>Metazoa</taxon>
        <taxon>Ecdysozoa</taxon>
        <taxon>Arthropoda</taxon>
        <taxon>Hexapoda</taxon>
        <taxon>Insecta</taxon>
        <taxon>Pterygota</taxon>
        <taxon>Neoptera</taxon>
        <taxon>Endopterygota</taxon>
        <taxon>Siphonaptera</taxon>
        <taxon>Pulicidae</taxon>
        <taxon>Archaeopsyllinae</taxon>
        <taxon>Ctenocephalides</taxon>
    </lineage>
</organism>
<proteinExistence type="predicted"/>
<dbReference type="InterPro" id="IPR042185">
    <property type="entry name" value="Serpin_sf_2"/>
</dbReference>
<dbReference type="EMBL" id="AY150539">
    <property type="protein sequence ID" value="AAO26397.1"/>
    <property type="molecule type" value="Genomic_DNA"/>
</dbReference>
<name>Q86QW0_CTEFE</name>
<dbReference type="InterPro" id="IPR036186">
    <property type="entry name" value="Serpin_sf"/>
</dbReference>
<accession>Q86QW0</accession>
<feature type="non-terminal residue" evidence="1">
    <location>
        <position position="1"/>
    </location>
</feature>
<dbReference type="OrthoDB" id="671595at2759"/>
<feature type="non-terminal residue" evidence="1">
    <location>
        <position position="66"/>
    </location>
</feature>